<keyword evidence="2" id="KW-1185">Reference proteome</keyword>
<organism evidence="1 2">
    <name type="scientific">Rhizopogon vesiculosus</name>
    <dbReference type="NCBI Taxonomy" id="180088"/>
    <lineage>
        <taxon>Eukaryota</taxon>
        <taxon>Fungi</taxon>
        <taxon>Dikarya</taxon>
        <taxon>Basidiomycota</taxon>
        <taxon>Agaricomycotina</taxon>
        <taxon>Agaricomycetes</taxon>
        <taxon>Agaricomycetidae</taxon>
        <taxon>Boletales</taxon>
        <taxon>Suillineae</taxon>
        <taxon>Rhizopogonaceae</taxon>
        <taxon>Rhizopogon</taxon>
    </lineage>
</organism>
<dbReference type="Proteomes" id="UP000183567">
    <property type="component" value="Unassembled WGS sequence"/>
</dbReference>
<reference evidence="1 2" key="1">
    <citation type="submission" date="2016-03" db="EMBL/GenBank/DDBJ databases">
        <title>Comparative genomics of the ectomycorrhizal sister species Rhizopogon vinicolor and Rhizopogon vesiculosus (Basidiomycota: Boletales) reveals a divergence of the mating type B locus.</title>
        <authorList>
            <person name="Mujic A.B."/>
            <person name="Kuo A."/>
            <person name="Tritt A."/>
            <person name="Lipzen A."/>
            <person name="Chen C."/>
            <person name="Johnson J."/>
            <person name="Sharma A."/>
            <person name="Barry K."/>
            <person name="Grigoriev I.V."/>
            <person name="Spatafora J.W."/>
        </authorList>
    </citation>
    <scope>NUCLEOTIDE SEQUENCE [LARGE SCALE GENOMIC DNA]</scope>
    <source>
        <strain evidence="1 2">AM-OR11-056</strain>
    </source>
</reference>
<proteinExistence type="predicted"/>
<accession>A0A1J8QH17</accession>
<name>A0A1J8QH17_9AGAM</name>
<sequence>MPQVVAGNFILLVGVEPHLP</sequence>
<dbReference type="AlphaFoldDB" id="A0A1J8QH17"/>
<comment type="caution">
    <text evidence="1">The sequence shown here is derived from an EMBL/GenBank/DDBJ whole genome shotgun (WGS) entry which is preliminary data.</text>
</comment>
<evidence type="ECO:0000313" key="1">
    <source>
        <dbReference type="EMBL" id="OJA12664.1"/>
    </source>
</evidence>
<gene>
    <name evidence="1" type="ORF">AZE42_08817</name>
</gene>
<dbReference type="EMBL" id="LVVM01004543">
    <property type="protein sequence ID" value="OJA12664.1"/>
    <property type="molecule type" value="Genomic_DNA"/>
</dbReference>
<evidence type="ECO:0000313" key="2">
    <source>
        <dbReference type="Proteomes" id="UP000183567"/>
    </source>
</evidence>
<protein>
    <submittedName>
        <fullName evidence="1">Uncharacterized protein</fullName>
    </submittedName>
</protein>